<feature type="domain" description="Mab-21-like nucleotidyltransferase" evidence="1">
    <location>
        <begin position="140"/>
        <end position="295"/>
    </location>
</feature>
<dbReference type="AlphaFoldDB" id="A0AAE0SC04"/>
<dbReference type="EMBL" id="JAEAOA010000537">
    <property type="protein sequence ID" value="KAK3589047.1"/>
    <property type="molecule type" value="Genomic_DNA"/>
</dbReference>
<organism evidence="2 3">
    <name type="scientific">Potamilus streckersoni</name>
    <dbReference type="NCBI Taxonomy" id="2493646"/>
    <lineage>
        <taxon>Eukaryota</taxon>
        <taxon>Metazoa</taxon>
        <taxon>Spiralia</taxon>
        <taxon>Lophotrochozoa</taxon>
        <taxon>Mollusca</taxon>
        <taxon>Bivalvia</taxon>
        <taxon>Autobranchia</taxon>
        <taxon>Heteroconchia</taxon>
        <taxon>Palaeoheterodonta</taxon>
        <taxon>Unionida</taxon>
        <taxon>Unionoidea</taxon>
        <taxon>Unionidae</taxon>
        <taxon>Ambleminae</taxon>
        <taxon>Lampsilini</taxon>
        <taxon>Potamilus</taxon>
    </lineage>
</organism>
<dbReference type="PANTHER" id="PTHR10656">
    <property type="entry name" value="CELL FATE DETERMINING PROTEIN MAB21-RELATED"/>
    <property type="match status" value="1"/>
</dbReference>
<evidence type="ECO:0000313" key="2">
    <source>
        <dbReference type="EMBL" id="KAK3589047.1"/>
    </source>
</evidence>
<dbReference type="Pfam" id="PF03281">
    <property type="entry name" value="Mab-21"/>
    <property type="match status" value="1"/>
</dbReference>
<name>A0AAE0SC04_9BIVA</name>
<dbReference type="PANTHER" id="PTHR10656:SF69">
    <property type="entry name" value="MAB-21-LIKE HHH_H2TH-LIKE DOMAIN-CONTAINING PROTEIN"/>
    <property type="match status" value="1"/>
</dbReference>
<evidence type="ECO:0000313" key="3">
    <source>
        <dbReference type="Proteomes" id="UP001195483"/>
    </source>
</evidence>
<proteinExistence type="predicted"/>
<reference evidence="2" key="1">
    <citation type="journal article" date="2021" name="Genome Biol. Evol.">
        <title>A High-Quality Reference Genome for a Parasitic Bivalve with Doubly Uniparental Inheritance (Bivalvia: Unionida).</title>
        <authorList>
            <person name="Smith C.H."/>
        </authorList>
    </citation>
    <scope>NUCLEOTIDE SEQUENCE</scope>
    <source>
        <strain evidence="2">CHS0354</strain>
    </source>
</reference>
<reference evidence="2" key="3">
    <citation type="submission" date="2023-05" db="EMBL/GenBank/DDBJ databases">
        <authorList>
            <person name="Smith C.H."/>
        </authorList>
    </citation>
    <scope>NUCLEOTIDE SEQUENCE</scope>
    <source>
        <strain evidence="2">CHS0354</strain>
        <tissue evidence="2">Mantle</tissue>
    </source>
</reference>
<gene>
    <name evidence="2" type="ORF">CHS0354_007996</name>
</gene>
<dbReference type="Proteomes" id="UP001195483">
    <property type="component" value="Unassembled WGS sequence"/>
</dbReference>
<keyword evidence="3" id="KW-1185">Reference proteome</keyword>
<reference evidence="2" key="2">
    <citation type="journal article" date="2021" name="Genome Biol. Evol.">
        <title>Developing a high-quality reference genome for a parasitic bivalve with doubly uniparental inheritance (Bivalvia: Unionida).</title>
        <authorList>
            <person name="Smith C.H."/>
        </authorList>
    </citation>
    <scope>NUCLEOTIDE SEQUENCE</scope>
    <source>
        <strain evidence="2">CHS0354</strain>
        <tissue evidence="2">Mantle</tissue>
    </source>
</reference>
<evidence type="ECO:0000259" key="1">
    <source>
        <dbReference type="Pfam" id="PF03281"/>
    </source>
</evidence>
<protein>
    <recommendedName>
        <fullName evidence="1">Mab-21-like nucleotidyltransferase domain-containing protein</fullName>
    </recommendedName>
</protein>
<comment type="caution">
    <text evidence="2">The sequence shown here is derived from an EMBL/GenBank/DDBJ whole genome shotgun (WGS) entry which is preliminary data.</text>
</comment>
<dbReference type="InterPro" id="IPR046903">
    <property type="entry name" value="Mab-21-like_nuc_Trfase"/>
</dbReference>
<accession>A0AAE0SC04</accession>
<sequence length="297" mass="34322">MKLLNNKHWEGVEVERYWDKIKGKMGEPVEGRPRVIEESENVEMENLVLNMVLPLSMAGSVIVYSQEKDKTVRPLVVNDRTFNNIMEIVTGSSTDGLALPQITNIKGDKFNVEGQDEDVKYVFSALIVDPRCRRAFARTESHQSSAGFTRLHFNQDWHNRRTTKFPAERLQNDIVRNSRAFIDNGGYILRSKLVRCLRKKLTSCHNEKLQLEKLRCRVGSVPQIRFSHHGPAIIVDREDTVLRIIVSTDYVVSLPCPRWPEEASEWSKRKRLWPKDDIVKRIVKGGCHIVPKTHIKQ</sequence>